<keyword evidence="1" id="KW-0677">Repeat</keyword>
<dbReference type="SUPFAM" id="SSF48452">
    <property type="entry name" value="TPR-like"/>
    <property type="match status" value="2"/>
</dbReference>
<evidence type="ECO:0000313" key="3">
    <source>
        <dbReference type="EMBL" id="KAL1875184.1"/>
    </source>
</evidence>
<dbReference type="Pfam" id="PF13181">
    <property type="entry name" value="TPR_8"/>
    <property type="match status" value="1"/>
</dbReference>
<dbReference type="InterPro" id="IPR019734">
    <property type="entry name" value="TPR_rpt"/>
</dbReference>
<name>A0ABR3XGV0_9PEZI</name>
<dbReference type="PANTHER" id="PTHR45641:SF19">
    <property type="entry name" value="NEPHROCYSTIN-3"/>
    <property type="match status" value="1"/>
</dbReference>
<comment type="caution">
    <text evidence="3">The sequence shown here is derived from an EMBL/GenBank/DDBJ whole genome shotgun (WGS) entry which is preliminary data.</text>
</comment>
<accession>A0ABR3XGV0</accession>
<keyword evidence="4" id="KW-1185">Reference proteome</keyword>
<gene>
    <name evidence="3" type="ORF">Daus18300_003252</name>
</gene>
<dbReference type="Pfam" id="PF13424">
    <property type="entry name" value="TPR_12"/>
    <property type="match status" value="1"/>
</dbReference>
<dbReference type="PANTHER" id="PTHR45641">
    <property type="entry name" value="TETRATRICOPEPTIDE REPEAT PROTEIN (AFU_ORTHOLOGUE AFUA_6G03870)"/>
    <property type="match status" value="1"/>
</dbReference>
<sequence length="328" mass="36744">MYKRCINCTVSSMRRGSSGKVLSTGSSFETTHETMLLSIVSEIDDSTIEHAYNSRDLMEVYESTGKCNKAVQCARAVFDILTKESSTPKNDLANAYSDLGNSLCSAFKPLEALPYLGPAIEFAMLHVAGEPELYKTFNIDRFMRNQSRAHLQLGNFGSALEDLHKAELCQAIIHGPDSHYDGETNYERAKIAAWQGDLNEALTVGTKAYKLVRDEKPTHPSVSAALYRLGWVYQLVGHHDGALLLLERALKICQLNEDHRGNQGESARVKWRISQIYRELGREDEARKLCDEAEETKRVLLSTGDYAVVEDKDDKDASWDALVGLLYR</sequence>
<evidence type="ECO:0008006" key="5">
    <source>
        <dbReference type="Google" id="ProtNLM"/>
    </source>
</evidence>
<dbReference type="Gene3D" id="1.25.40.10">
    <property type="entry name" value="Tetratricopeptide repeat domain"/>
    <property type="match status" value="1"/>
</dbReference>
<dbReference type="SMART" id="SM00028">
    <property type="entry name" value="TPR"/>
    <property type="match status" value="3"/>
</dbReference>
<proteinExistence type="predicted"/>
<dbReference type="Proteomes" id="UP001583177">
    <property type="component" value="Unassembled WGS sequence"/>
</dbReference>
<dbReference type="EMBL" id="JAWRVE010000020">
    <property type="protein sequence ID" value="KAL1875184.1"/>
    <property type="molecule type" value="Genomic_DNA"/>
</dbReference>
<dbReference type="InterPro" id="IPR011990">
    <property type="entry name" value="TPR-like_helical_dom_sf"/>
</dbReference>
<keyword evidence="2" id="KW-0802">TPR repeat</keyword>
<evidence type="ECO:0000313" key="4">
    <source>
        <dbReference type="Proteomes" id="UP001583177"/>
    </source>
</evidence>
<reference evidence="3 4" key="1">
    <citation type="journal article" date="2024" name="IMA Fungus">
        <title>IMA Genome - F19 : A genome assembly and annotation guide to empower mycologists, including annotated draft genome sequences of Ceratocystis pirilliformis, Diaporthe australafricana, Fusarium ophioides, Paecilomyces lecythidis, and Sporothrix stenoceras.</title>
        <authorList>
            <person name="Aylward J."/>
            <person name="Wilson A.M."/>
            <person name="Visagie C.M."/>
            <person name="Spraker J."/>
            <person name="Barnes I."/>
            <person name="Buitendag C."/>
            <person name="Ceriani C."/>
            <person name="Del Mar Angel L."/>
            <person name="du Plessis D."/>
            <person name="Fuchs T."/>
            <person name="Gasser K."/>
            <person name="Kramer D."/>
            <person name="Li W."/>
            <person name="Munsamy K."/>
            <person name="Piso A."/>
            <person name="Price J.L."/>
            <person name="Sonnekus B."/>
            <person name="Thomas C."/>
            <person name="van der Nest A."/>
            <person name="van Dijk A."/>
            <person name="van Heerden A."/>
            <person name="van Vuuren N."/>
            <person name="Yilmaz N."/>
            <person name="Duong T.A."/>
            <person name="van der Merwe N.A."/>
            <person name="Wingfield M.J."/>
            <person name="Wingfield B.D."/>
        </authorList>
    </citation>
    <scope>NUCLEOTIDE SEQUENCE [LARGE SCALE GENOMIC DNA]</scope>
    <source>
        <strain evidence="3 4">CMW 18300</strain>
    </source>
</reference>
<evidence type="ECO:0000256" key="1">
    <source>
        <dbReference type="ARBA" id="ARBA00022737"/>
    </source>
</evidence>
<protein>
    <recommendedName>
        <fullName evidence="5">TPR domain-containing protein</fullName>
    </recommendedName>
</protein>
<evidence type="ECO:0000256" key="2">
    <source>
        <dbReference type="ARBA" id="ARBA00022803"/>
    </source>
</evidence>
<organism evidence="3 4">
    <name type="scientific">Diaporthe australafricana</name>
    <dbReference type="NCBI Taxonomy" id="127596"/>
    <lineage>
        <taxon>Eukaryota</taxon>
        <taxon>Fungi</taxon>
        <taxon>Dikarya</taxon>
        <taxon>Ascomycota</taxon>
        <taxon>Pezizomycotina</taxon>
        <taxon>Sordariomycetes</taxon>
        <taxon>Sordariomycetidae</taxon>
        <taxon>Diaporthales</taxon>
        <taxon>Diaporthaceae</taxon>
        <taxon>Diaporthe</taxon>
    </lineage>
</organism>